<dbReference type="InterPro" id="IPR000524">
    <property type="entry name" value="Tscrpt_reg_HTH_GntR"/>
</dbReference>
<dbReference type="Gene3D" id="1.10.10.10">
    <property type="entry name" value="Winged helix-like DNA-binding domain superfamily/Winged helix DNA-binding domain"/>
    <property type="match status" value="1"/>
</dbReference>
<evidence type="ECO:0000256" key="4">
    <source>
        <dbReference type="ARBA" id="ARBA00023163"/>
    </source>
</evidence>
<keyword evidence="4" id="KW-0804">Transcription</keyword>
<evidence type="ECO:0000256" key="1">
    <source>
        <dbReference type="ARBA" id="ARBA00022898"/>
    </source>
</evidence>
<dbReference type="SMART" id="SM00345">
    <property type="entry name" value="HTH_GNTR"/>
    <property type="match status" value="1"/>
</dbReference>
<evidence type="ECO:0000256" key="3">
    <source>
        <dbReference type="ARBA" id="ARBA00023125"/>
    </source>
</evidence>
<feature type="domain" description="HTH gntR-type" evidence="5">
    <location>
        <begin position="12"/>
        <end position="80"/>
    </location>
</feature>
<dbReference type="SUPFAM" id="SSF46785">
    <property type="entry name" value="Winged helix' DNA-binding domain"/>
    <property type="match status" value="1"/>
</dbReference>
<evidence type="ECO:0000313" key="7">
    <source>
        <dbReference type="Proteomes" id="UP001156215"/>
    </source>
</evidence>
<evidence type="ECO:0000256" key="2">
    <source>
        <dbReference type="ARBA" id="ARBA00023015"/>
    </source>
</evidence>
<keyword evidence="7" id="KW-1185">Reference proteome</keyword>
<dbReference type="PANTHER" id="PTHR46577">
    <property type="entry name" value="HTH-TYPE TRANSCRIPTIONAL REGULATORY PROTEIN GABR"/>
    <property type="match status" value="1"/>
</dbReference>
<name>A0A9E9P552_9BURK</name>
<organism evidence="6 7">
    <name type="scientific">Oxalobacter vibrioformis</name>
    <dbReference type="NCBI Taxonomy" id="933080"/>
    <lineage>
        <taxon>Bacteria</taxon>
        <taxon>Pseudomonadati</taxon>
        <taxon>Pseudomonadota</taxon>
        <taxon>Betaproteobacteria</taxon>
        <taxon>Burkholderiales</taxon>
        <taxon>Oxalobacteraceae</taxon>
        <taxon>Oxalobacter</taxon>
    </lineage>
</organism>
<dbReference type="GO" id="GO:0003677">
    <property type="term" value="F:DNA binding"/>
    <property type="evidence" value="ECO:0007669"/>
    <property type="project" value="UniProtKB-KW"/>
</dbReference>
<dbReference type="PROSITE" id="PS50949">
    <property type="entry name" value="HTH_GNTR"/>
    <property type="match status" value="1"/>
</dbReference>
<keyword evidence="2" id="KW-0805">Transcription regulation</keyword>
<dbReference type="CDD" id="cd07377">
    <property type="entry name" value="WHTH_GntR"/>
    <property type="match status" value="1"/>
</dbReference>
<dbReference type="Proteomes" id="UP001156215">
    <property type="component" value="Chromosome"/>
</dbReference>
<dbReference type="Pfam" id="PF00392">
    <property type="entry name" value="GntR"/>
    <property type="match status" value="1"/>
</dbReference>
<dbReference type="InterPro" id="IPR036388">
    <property type="entry name" value="WH-like_DNA-bd_sf"/>
</dbReference>
<sequence length="156" mass="17483">MWNIHISDDENKPYYLVIADALERDILSGELLPGARLMTYRELSAMAKVTVSTISKAYAEAKRRGLIKTHIGRGTFVQKNVLLKPSEQDIKANSIVEFGVAMPLFSEEPSIKPILQKIMQSDEVDALVKYFSPLGRLAHRETGASWLCHQMPGLNI</sequence>
<protein>
    <submittedName>
        <fullName evidence="6">GntR family transcriptional regulator</fullName>
    </submittedName>
</protein>
<proteinExistence type="predicted"/>
<keyword evidence="1" id="KW-0663">Pyridoxal phosphate</keyword>
<dbReference type="PANTHER" id="PTHR46577:SF1">
    <property type="entry name" value="HTH-TYPE TRANSCRIPTIONAL REGULATORY PROTEIN GABR"/>
    <property type="match status" value="1"/>
</dbReference>
<gene>
    <name evidence="6" type="ORF">NB640_03625</name>
</gene>
<dbReference type="AlphaFoldDB" id="A0A9E9P552"/>
<dbReference type="GO" id="GO:0003700">
    <property type="term" value="F:DNA-binding transcription factor activity"/>
    <property type="evidence" value="ECO:0007669"/>
    <property type="project" value="InterPro"/>
</dbReference>
<dbReference type="EMBL" id="CP098242">
    <property type="protein sequence ID" value="WAW10756.1"/>
    <property type="molecule type" value="Genomic_DNA"/>
</dbReference>
<reference evidence="6" key="1">
    <citation type="journal article" date="2022" name="Front. Microbiol.">
        <title>New perspectives on an old grouping: The genomic and phenotypic variability of Oxalobacter formigenes and the implications for calcium oxalate stone prevention.</title>
        <authorList>
            <person name="Chmiel J.A."/>
            <person name="Carr C."/>
            <person name="Stuivenberg G.A."/>
            <person name="Venema R."/>
            <person name="Chanyi R.M."/>
            <person name="Al K.F."/>
            <person name="Giguere D."/>
            <person name="Say H."/>
            <person name="Akouris P.P."/>
            <person name="Dominguez Romero S.A."/>
            <person name="Kwong A."/>
            <person name="Tai V."/>
            <person name="Koval S.F."/>
            <person name="Razvi H."/>
            <person name="Bjazevic J."/>
            <person name="Burton J.P."/>
        </authorList>
    </citation>
    <scope>NUCLEOTIDE SEQUENCE</scope>
    <source>
        <strain evidence="6">WoOx3</strain>
    </source>
</reference>
<evidence type="ECO:0000313" key="6">
    <source>
        <dbReference type="EMBL" id="WAW10756.1"/>
    </source>
</evidence>
<keyword evidence="3" id="KW-0238">DNA-binding</keyword>
<dbReference type="InterPro" id="IPR051446">
    <property type="entry name" value="HTH_trans_reg/aminotransferase"/>
</dbReference>
<dbReference type="KEGG" id="ovb:NB640_03625"/>
<dbReference type="InterPro" id="IPR036390">
    <property type="entry name" value="WH_DNA-bd_sf"/>
</dbReference>
<accession>A0A9E9P552</accession>
<evidence type="ECO:0000259" key="5">
    <source>
        <dbReference type="PROSITE" id="PS50949"/>
    </source>
</evidence>